<dbReference type="SUPFAM" id="SSF81296">
    <property type="entry name" value="E set domains"/>
    <property type="match status" value="1"/>
</dbReference>
<comment type="caution">
    <text evidence="3">The sequence shown here is derived from an EMBL/GenBank/DDBJ whole genome shotgun (WGS) entry which is preliminary data.</text>
</comment>
<dbReference type="Gene3D" id="2.60.40.10">
    <property type="entry name" value="Immunoglobulins"/>
    <property type="match status" value="1"/>
</dbReference>
<feature type="chain" id="PRO_5030133266" description="IPT/TIG domain-containing protein" evidence="1">
    <location>
        <begin position="22"/>
        <end position="290"/>
    </location>
</feature>
<reference evidence="3 4" key="1">
    <citation type="journal article" date="2019" name="Nat. Med.">
        <title>A library of human gut bacterial isolates paired with longitudinal multiomics data enables mechanistic microbiome research.</title>
        <authorList>
            <person name="Poyet M."/>
            <person name="Groussin M."/>
            <person name="Gibbons S.M."/>
            <person name="Avila-Pacheco J."/>
            <person name="Jiang X."/>
            <person name="Kearney S.M."/>
            <person name="Perrotta A.R."/>
            <person name="Berdy B."/>
            <person name="Zhao S."/>
            <person name="Lieberman T.D."/>
            <person name="Swanson P.K."/>
            <person name="Smith M."/>
            <person name="Roesemann S."/>
            <person name="Alexander J.E."/>
            <person name="Rich S.A."/>
            <person name="Livny J."/>
            <person name="Vlamakis H."/>
            <person name="Clish C."/>
            <person name="Bullock K."/>
            <person name="Deik A."/>
            <person name="Scott J."/>
            <person name="Pierce K.A."/>
            <person name="Xavier R.J."/>
            <person name="Alm E.J."/>
        </authorList>
    </citation>
    <scope>NUCLEOTIDE SEQUENCE [LARGE SCALE GENOMIC DNA]</scope>
    <source>
        <strain evidence="3 4">BIOML-A41</strain>
    </source>
</reference>
<dbReference type="AlphaFoldDB" id="A0A5M5M243"/>
<gene>
    <name evidence="3" type="ORF">F3B85_20655</name>
</gene>
<dbReference type="EMBL" id="VWGP01000018">
    <property type="protein sequence ID" value="KAA4530805.1"/>
    <property type="molecule type" value="Genomic_DNA"/>
</dbReference>
<dbReference type="InterPro" id="IPR002909">
    <property type="entry name" value="IPT_dom"/>
</dbReference>
<dbReference type="CDD" id="cd00102">
    <property type="entry name" value="IPT"/>
    <property type="match status" value="1"/>
</dbReference>
<evidence type="ECO:0000259" key="2">
    <source>
        <dbReference type="Pfam" id="PF01833"/>
    </source>
</evidence>
<dbReference type="InterPro" id="IPR013783">
    <property type="entry name" value="Ig-like_fold"/>
</dbReference>
<protein>
    <recommendedName>
        <fullName evidence="2">IPT/TIG domain-containing protein</fullName>
    </recommendedName>
</protein>
<evidence type="ECO:0000256" key="1">
    <source>
        <dbReference type="SAM" id="SignalP"/>
    </source>
</evidence>
<accession>A0A5M5M243</accession>
<dbReference type="InterPro" id="IPR014756">
    <property type="entry name" value="Ig_E-set"/>
</dbReference>
<keyword evidence="1" id="KW-0732">Signal</keyword>
<dbReference type="Pfam" id="PF01833">
    <property type="entry name" value="TIG"/>
    <property type="match status" value="1"/>
</dbReference>
<dbReference type="RefSeq" id="WP_004304713.1">
    <property type="nucleotide sequence ID" value="NZ_CABKQC010000004.1"/>
</dbReference>
<proteinExistence type="predicted"/>
<evidence type="ECO:0000313" key="4">
    <source>
        <dbReference type="Proteomes" id="UP000478493"/>
    </source>
</evidence>
<feature type="signal peptide" evidence="1">
    <location>
        <begin position="1"/>
        <end position="21"/>
    </location>
</feature>
<organism evidence="3 4">
    <name type="scientific">Bacteroides ovatus</name>
    <dbReference type="NCBI Taxonomy" id="28116"/>
    <lineage>
        <taxon>Bacteria</taxon>
        <taxon>Pseudomonadati</taxon>
        <taxon>Bacteroidota</taxon>
        <taxon>Bacteroidia</taxon>
        <taxon>Bacteroidales</taxon>
        <taxon>Bacteroidaceae</taxon>
        <taxon>Bacteroides</taxon>
    </lineage>
</organism>
<name>A0A5M5M243_BACOV</name>
<evidence type="ECO:0000313" key="3">
    <source>
        <dbReference type="EMBL" id="KAA4530805.1"/>
    </source>
</evidence>
<feature type="domain" description="IPT/TIG" evidence="2">
    <location>
        <begin position="34"/>
        <end position="102"/>
    </location>
</feature>
<dbReference type="Proteomes" id="UP000478493">
    <property type="component" value="Unassembled WGS sequence"/>
</dbReference>
<sequence>MNKINNILWSTLLLCTCFCVGCNDNDSDDFNTPPVVTDFFPKEGDVGTRVTISGEHFGTSSQGHVYFNGLEASEYVSYTDKEIVAVVPNGYVNGPITVKRGSIGTRTVESFKFKSNNPEDNYETGTFHVTVTCKDVVYFTGKANPCDYTSEDATSGCIGEMGKNPDYKGSSNAKSFALWDANSGDMVIFKVDITDIGRYYVSCASATSDNGISANVEISKDLDALKDVSSLKGSYTMGIINNGKWDDFSNKLEFGGYLLKEPGTYYIRVVMLNEAGSGRTACLKFIKIFN</sequence>